<dbReference type="KEGG" id="suly:ABM428_04670"/>
<accession>A0AAU8C572</accession>
<protein>
    <submittedName>
        <fullName evidence="1">Uncharacterized protein</fullName>
    </submittedName>
</protein>
<proteinExistence type="predicted"/>
<dbReference type="AlphaFoldDB" id="A0AAU8C572"/>
<gene>
    <name evidence="1" type="ORF">ABM428_04670</name>
</gene>
<dbReference type="RefSeq" id="WP_132997092.1">
    <property type="nucleotide sequence ID" value="NZ_CP159193.1"/>
</dbReference>
<dbReference type="EMBL" id="CP159193">
    <property type="protein sequence ID" value="XCF11140.1"/>
    <property type="molecule type" value="Genomic_DNA"/>
</dbReference>
<reference evidence="1" key="2">
    <citation type="submission" date="2024-06" db="EMBL/GenBank/DDBJ databases">
        <authorList>
            <person name="Deng Y."/>
        </authorList>
    </citation>
    <scope>NUCLEOTIDE SEQUENCE</scope>
    <source>
        <strain evidence="1">TCYB15</strain>
    </source>
</reference>
<evidence type="ECO:0000313" key="1">
    <source>
        <dbReference type="EMBL" id="XCF11140.1"/>
    </source>
</evidence>
<organism evidence="1">
    <name type="scientific">Sulfitobacter sp. TCYB15</name>
    <dbReference type="NCBI Taxonomy" id="3229275"/>
    <lineage>
        <taxon>Bacteria</taxon>
        <taxon>Pseudomonadati</taxon>
        <taxon>Pseudomonadota</taxon>
        <taxon>Alphaproteobacteria</taxon>
        <taxon>Rhodobacterales</taxon>
        <taxon>Roseobacteraceae</taxon>
        <taxon>Sulfitobacter</taxon>
    </lineage>
</organism>
<name>A0AAU8C572_9RHOB</name>
<reference evidence="1" key="1">
    <citation type="journal article" date="2020" name="Int. J. Syst. Evol. Microbiol.">
        <title>Notification of changes in taxonomic opinion previously published outside the IJSEM.</title>
        <authorList>
            <person name="Oren A."/>
            <person name="Garrity G."/>
        </authorList>
    </citation>
    <scope>NUCLEOTIDE SEQUENCE</scope>
    <source>
        <strain evidence="1">TCYB15</strain>
    </source>
</reference>
<sequence>MNQAIFSVGQAAEWLAKPHEQKDVVANQLRRFRSKGYVRTRGTFGAGPTATHTFQPVDLGVAKFCRALTAFGIKDETVMRAVADACYDLPAKGCDIGPIPGMLAALDSPHSPWNMVVFLHPNDDGTQHVLAEMWLGLDALDRVGGEKIILSMADWLPELADMQGA</sequence>